<protein>
    <submittedName>
        <fullName evidence="1">Uncharacterized protein</fullName>
    </submittedName>
</protein>
<gene>
    <name evidence="1" type="ORF">Rsub_05307</name>
</gene>
<sequence>MELSQQVKNFEATQRQLTAVASKQRQALASPEIERHQDALQELSNGLAPAYASTLRVVRHDGSRAPRAAPAKTMKPPGYCRNVIGGFYTS</sequence>
<dbReference type="AlphaFoldDB" id="A0A2V0P565"/>
<proteinExistence type="predicted"/>
<dbReference type="EMBL" id="BDRX01000030">
    <property type="protein sequence ID" value="GBF92225.1"/>
    <property type="molecule type" value="Genomic_DNA"/>
</dbReference>
<accession>A0A2V0P565</accession>
<organism evidence="1 2">
    <name type="scientific">Raphidocelis subcapitata</name>
    <dbReference type="NCBI Taxonomy" id="307507"/>
    <lineage>
        <taxon>Eukaryota</taxon>
        <taxon>Viridiplantae</taxon>
        <taxon>Chlorophyta</taxon>
        <taxon>core chlorophytes</taxon>
        <taxon>Chlorophyceae</taxon>
        <taxon>CS clade</taxon>
        <taxon>Sphaeropleales</taxon>
        <taxon>Selenastraceae</taxon>
        <taxon>Raphidocelis</taxon>
    </lineage>
</organism>
<reference evidence="1 2" key="1">
    <citation type="journal article" date="2018" name="Sci. Rep.">
        <title>Raphidocelis subcapitata (=Pseudokirchneriella subcapitata) provides an insight into genome evolution and environmental adaptations in the Sphaeropleales.</title>
        <authorList>
            <person name="Suzuki S."/>
            <person name="Yamaguchi H."/>
            <person name="Nakajima N."/>
            <person name="Kawachi M."/>
        </authorList>
    </citation>
    <scope>NUCLEOTIDE SEQUENCE [LARGE SCALE GENOMIC DNA]</scope>
    <source>
        <strain evidence="1 2">NIES-35</strain>
    </source>
</reference>
<name>A0A2V0P565_9CHLO</name>
<evidence type="ECO:0000313" key="1">
    <source>
        <dbReference type="EMBL" id="GBF92225.1"/>
    </source>
</evidence>
<evidence type="ECO:0000313" key="2">
    <source>
        <dbReference type="Proteomes" id="UP000247498"/>
    </source>
</evidence>
<keyword evidence="2" id="KW-1185">Reference proteome</keyword>
<dbReference type="InParanoid" id="A0A2V0P565"/>
<dbReference type="STRING" id="307507.A0A2V0P565"/>
<comment type="caution">
    <text evidence="1">The sequence shown here is derived from an EMBL/GenBank/DDBJ whole genome shotgun (WGS) entry which is preliminary data.</text>
</comment>
<dbReference type="Proteomes" id="UP000247498">
    <property type="component" value="Unassembled WGS sequence"/>
</dbReference>
<dbReference type="CDD" id="cd23708">
    <property type="entry name" value="FAP276"/>
    <property type="match status" value="1"/>
</dbReference>